<reference evidence="2" key="1">
    <citation type="submission" date="2021-01" db="EMBL/GenBank/DDBJ databases">
        <title>YIM 132084 draft genome.</title>
        <authorList>
            <person name="An D."/>
        </authorList>
    </citation>
    <scope>NUCLEOTIDE SEQUENCE</scope>
    <source>
        <strain evidence="2">YIM 132084</strain>
    </source>
</reference>
<name>A0A938YCS7_9ACTN</name>
<dbReference type="AlphaFoldDB" id="A0A938YCS7"/>
<proteinExistence type="predicted"/>
<evidence type="ECO:0000259" key="1">
    <source>
        <dbReference type="PROSITE" id="PS51186"/>
    </source>
</evidence>
<organism evidence="2 3">
    <name type="scientific">Nakamurella leprariae</name>
    <dbReference type="NCBI Taxonomy" id="2803911"/>
    <lineage>
        <taxon>Bacteria</taxon>
        <taxon>Bacillati</taxon>
        <taxon>Actinomycetota</taxon>
        <taxon>Actinomycetes</taxon>
        <taxon>Nakamurellales</taxon>
        <taxon>Nakamurellaceae</taxon>
        <taxon>Nakamurella</taxon>
    </lineage>
</organism>
<dbReference type="PROSITE" id="PS51186">
    <property type="entry name" value="GNAT"/>
    <property type="match status" value="1"/>
</dbReference>
<evidence type="ECO:0000313" key="3">
    <source>
        <dbReference type="Proteomes" id="UP000663792"/>
    </source>
</evidence>
<dbReference type="EMBL" id="JAERWK010000010">
    <property type="protein sequence ID" value="MBM9467233.1"/>
    <property type="molecule type" value="Genomic_DNA"/>
</dbReference>
<dbReference type="GO" id="GO:0016747">
    <property type="term" value="F:acyltransferase activity, transferring groups other than amino-acyl groups"/>
    <property type="evidence" value="ECO:0007669"/>
    <property type="project" value="InterPro"/>
</dbReference>
<feature type="domain" description="N-acetyltransferase" evidence="1">
    <location>
        <begin position="12"/>
        <end position="174"/>
    </location>
</feature>
<dbReference type="InterPro" id="IPR016181">
    <property type="entry name" value="Acyl_CoA_acyltransferase"/>
</dbReference>
<accession>A0A938YCS7</accession>
<dbReference type="SUPFAM" id="SSF55729">
    <property type="entry name" value="Acyl-CoA N-acyltransferases (Nat)"/>
    <property type="match status" value="1"/>
</dbReference>
<protein>
    <submittedName>
        <fullName evidence="2">GNAT family N-acetyltransferase</fullName>
    </submittedName>
</protein>
<dbReference type="CDD" id="cd04301">
    <property type="entry name" value="NAT_SF"/>
    <property type="match status" value="1"/>
</dbReference>
<dbReference type="Gene3D" id="3.40.630.30">
    <property type="match status" value="1"/>
</dbReference>
<dbReference type="RefSeq" id="WP_205260189.1">
    <property type="nucleotide sequence ID" value="NZ_JAERWK010000010.1"/>
</dbReference>
<gene>
    <name evidence="2" type="ORF">JL106_08075</name>
</gene>
<comment type="caution">
    <text evidence="2">The sequence shown here is derived from an EMBL/GenBank/DDBJ whole genome shotgun (WGS) entry which is preliminary data.</text>
</comment>
<dbReference type="InterPro" id="IPR000182">
    <property type="entry name" value="GNAT_dom"/>
</dbReference>
<sequence>MPLTLQVSGHEVAVHEVDRAADTDVQDVIDACGTGILAALSPRPAARDVHLVRLAVPPDGDPASKEVHAVRLDGRAVGVIEGLRHHPRSGDCTVRVFAIIPEARRRGIGTAVADAMIDLLRRQGVTELHVWFDPDEADGGGPSARRFLAHLGFEPPRPAPAGAGDPRLLAARRSI</sequence>
<evidence type="ECO:0000313" key="2">
    <source>
        <dbReference type="EMBL" id="MBM9467233.1"/>
    </source>
</evidence>
<keyword evidence="3" id="KW-1185">Reference proteome</keyword>
<dbReference type="Pfam" id="PF00583">
    <property type="entry name" value="Acetyltransf_1"/>
    <property type="match status" value="1"/>
</dbReference>
<dbReference type="Proteomes" id="UP000663792">
    <property type="component" value="Unassembled WGS sequence"/>
</dbReference>